<dbReference type="PANTHER" id="PTHR31325">
    <property type="entry name" value="OS01G0798800 PROTEIN-RELATED"/>
    <property type="match status" value="1"/>
</dbReference>
<dbReference type="EMBL" id="JBBPBK010000015">
    <property type="protein sequence ID" value="KAK9269276.1"/>
    <property type="molecule type" value="Genomic_DNA"/>
</dbReference>
<dbReference type="Pfam" id="PF04578">
    <property type="entry name" value="DUF594"/>
    <property type="match status" value="1"/>
</dbReference>
<dbReference type="InterPro" id="IPR025315">
    <property type="entry name" value="DUF4220"/>
</dbReference>
<evidence type="ECO:0000256" key="1">
    <source>
        <dbReference type="SAM" id="Phobius"/>
    </source>
</evidence>
<organism evidence="3 4">
    <name type="scientific">Liquidambar formosana</name>
    <name type="common">Formosan gum</name>
    <dbReference type="NCBI Taxonomy" id="63359"/>
    <lineage>
        <taxon>Eukaryota</taxon>
        <taxon>Viridiplantae</taxon>
        <taxon>Streptophyta</taxon>
        <taxon>Embryophyta</taxon>
        <taxon>Tracheophyta</taxon>
        <taxon>Spermatophyta</taxon>
        <taxon>Magnoliopsida</taxon>
        <taxon>eudicotyledons</taxon>
        <taxon>Gunneridae</taxon>
        <taxon>Pentapetalae</taxon>
        <taxon>Saxifragales</taxon>
        <taxon>Altingiaceae</taxon>
        <taxon>Liquidambar</taxon>
    </lineage>
</organism>
<keyword evidence="4" id="KW-1185">Reference proteome</keyword>
<reference evidence="3 4" key="1">
    <citation type="journal article" date="2024" name="Plant J.">
        <title>Genome sequences and population genomics reveal climatic adaptation and genomic divergence between two closely related sweetgum species.</title>
        <authorList>
            <person name="Xu W.Q."/>
            <person name="Ren C.Q."/>
            <person name="Zhang X.Y."/>
            <person name="Comes H.P."/>
            <person name="Liu X.H."/>
            <person name="Li Y.G."/>
            <person name="Kettle C.J."/>
            <person name="Jalonen R."/>
            <person name="Gaisberger H."/>
            <person name="Ma Y.Z."/>
            <person name="Qiu Y.X."/>
        </authorList>
    </citation>
    <scope>NUCLEOTIDE SEQUENCE [LARGE SCALE GENOMIC DNA]</scope>
    <source>
        <strain evidence="3">Hangzhou</strain>
    </source>
</reference>
<evidence type="ECO:0000259" key="2">
    <source>
        <dbReference type="Pfam" id="PF13968"/>
    </source>
</evidence>
<keyword evidence="1" id="KW-0812">Transmembrane</keyword>
<evidence type="ECO:0000313" key="3">
    <source>
        <dbReference type="EMBL" id="KAK9269276.1"/>
    </source>
</evidence>
<name>A0AAP0NBM0_LIQFO</name>
<feature type="transmembrane region" description="Helical" evidence="1">
    <location>
        <begin position="144"/>
        <end position="167"/>
    </location>
</feature>
<keyword evidence="1" id="KW-0472">Membrane</keyword>
<accession>A0AAP0NBM0</accession>
<feature type="domain" description="DUF4220" evidence="2">
    <location>
        <begin position="23"/>
        <end position="222"/>
    </location>
</feature>
<keyword evidence="1" id="KW-1133">Transmembrane helix</keyword>
<dbReference type="Proteomes" id="UP001415857">
    <property type="component" value="Unassembled WGS sequence"/>
</dbReference>
<sequence>MQVYKSKKDASIPVNIILTEGPEKEPPDYPNEEEKSSVEDIMVVQRAYRLFSDFKGVIVDLTYGFNEWQVTREFFFKTSALDAFRIVEVELNFMYDLLYTKMVVVHGKYGFCFRILCLVLFAVALGLFVSHHKHHKHEIHGIDIYITYILLIGAIGLDIFGIIKLFLSDWTIAALSDIWIPDRHKNCKQKLLSSLFDFRINLSFDKNYRWSRSISQHSLVTYCLKKERFKWIYKLVYIFGAKEFVDEILYKKTVHVEENLTKLEKLWKLLTPRWMKVKEKIVGKNLKVFIFKELRKKAEKAKTAKEAKEICSWRGEKPLSEAPRCFTSLVESVEVEYDESVLRWHLATELCYHTDKDDYKEEKCQFSKVLSQYMLYLLVMRPTMMSQVTGILQIRFQDTCAEAKKFFGSGREPTRDAHEEAGKLFCNKLVEAIKMFFGFAHAPTPKGIYEVPKPDDACVKACEKLLGVDTVVAPGKVKGGTSKSVLFDACIMAKELKKLDKADRWELISKVWVELLCYAASHCKAHVHAQQLSKGGEFISFVWLLMFHFGMGEQFHFGIGEQLRVIPEHRYKLIAGKDYLEDLKS</sequence>
<feature type="transmembrane region" description="Helical" evidence="1">
    <location>
        <begin position="111"/>
        <end position="132"/>
    </location>
</feature>
<dbReference type="InterPro" id="IPR007658">
    <property type="entry name" value="DUF594"/>
</dbReference>
<proteinExistence type="predicted"/>
<dbReference type="AlphaFoldDB" id="A0AAP0NBM0"/>
<gene>
    <name evidence="3" type="ORF">L1049_001046</name>
</gene>
<protein>
    <recommendedName>
        <fullName evidence="2">DUF4220 domain-containing protein</fullName>
    </recommendedName>
</protein>
<comment type="caution">
    <text evidence="3">The sequence shown here is derived from an EMBL/GenBank/DDBJ whole genome shotgun (WGS) entry which is preliminary data.</text>
</comment>
<evidence type="ECO:0000313" key="4">
    <source>
        <dbReference type="Proteomes" id="UP001415857"/>
    </source>
</evidence>
<dbReference type="Pfam" id="PF13968">
    <property type="entry name" value="DUF4220"/>
    <property type="match status" value="1"/>
</dbReference>